<name>M2S717_COCSN</name>
<protein>
    <submittedName>
        <fullName evidence="2">Uncharacterized protein</fullName>
    </submittedName>
</protein>
<feature type="transmembrane region" description="Helical" evidence="1">
    <location>
        <begin position="66"/>
        <end position="87"/>
    </location>
</feature>
<accession>M2S717</accession>
<dbReference type="GeneID" id="19129924"/>
<gene>
    <name evidence="2" type="ORF">COCSADRAFT_104586</name>
</gene>
<dbReference type="OMA" id="CCGLMIS"/>
<sequence>KESINRTQAGGQPCWAIRCSNRFLRSASNAPCTSIVTIVTRLPTARACSTSCVNAATMSIADRFGTAPTCCGLMISCIIAVVAILLATRRSSPLPMHESRAIGRIDRADVRSFFPAFGIIVTSATRQQSG</sequence>
<keyword evidence="3" id="KW-1185">Reference proteome</keyword>
<proteinExistence type="predicted"/>
<dbReference type="RefSeq" id="XP_007706138.1">
    <property type="nucleotide sequence ID" value="XM_007707948.1"/>
</dbReference>
<keyword evidence="1" id="KW-1133">Transmembrane helix</keyword>
<evidence type="ECO:0000256" key="1">
    <source>
        <dbReference type="SAM" id="Phobius"/>
    </source>
</evidence>
<dbReference type="eggNOG" id="ENOG502TG77">
    <property type="taxonomic scope" value="Eukaryota"/>
</dbReference>
<dbReference type="EMBL" id="KB445684">
    <property type="protein sequence ID" value="EMD58160.1"/>
    <property type="molecule type" value="Genomic_DNA"/>
</dbReference>
<keyword evidence="1" id="KW-0812">Transmembrane</keyword>
<reference evidence="2 3" key="1">
    <citation type="journal article" date="2012" name="PLoS Pathog.">
        <title>Diverse lifestyles and strategies of plant pathogenesis encoded in the genomes of eighteen Dothideomycetes fungi.</title>
        <authorList>
            <person name="Ohm R.A."/>
            <person name="Feau N."/>
            <person name="Henrissat B."/>
            <person name="Schoch C.L."/>
            <person name="Horwitz B.A."/>
            <person name="Barry K.W."/>
            <person name="Condon B.J."/>
            <person name="Copeland A.C."/>
            <person name="Dhillon B."/>
            <person name="Glaser F."/>
            <person name="Hesse C.N."/>
            <person name="Kosti I."/>
            <person name="LaButti K."/>
            <person name="Lindquist E.A."/>
            <person name="Lucas S."/>
            <person name="Salamov A.A."/>
            <person name="Bradshaw R.E."/>
            <person name="Ciuffetti L."/>
            <person name="Hamelin R.C."/>
            <person name="Kema G.H.J."/>
            <person name="Lawrence C."/>
            <person name="Scott J.A."/>
            <person name="Spatafora J.W."/>
            <person name="Turgeon B.G."/>
            <person name="de Wit P.J.G.M."/>
            <person name="Zhong S."/>
            <person name="Goodwin S.B."/>
            <person name="Grigoriev I.V."/>
        </authorList>
    </citation>
    <scope>NUCLEOTIDE SEQUENCE [LARGE SCALE GENOMIC DNA]</scope>
    <source>
        <strain evidence="3">ND90Pr / ATCC 201652</strain>
    </source>
</reference>
<dbReference type="KEGG" id="bsc:COCSADRAFT_104586"/>
<dbReference type="AlphaFoldDB" id="M2S717"/>
<evidence type="ECO:0000313" key="2">
    <source>
        <dbReference type="EMBL" id="EMD58160.1"/>
    </source>
</evidence>
<keyword evidence="1" id="KW-0472">Membrane</keyword>
<evidence type="ECO:0000313" key="3">
    <source>
        <dbReference type="Proteomes" id="UP000016934"/>
    </source>
</evidence>
<dbReference type="HOGENOM" id="CLU_2229442_0_0_1"/>
<organism evidence="2 3">
    <name type="scientific">Cochliobolus sativus (strain ND90Pr / ATCC 201652)</name>
    <name type="common">Common root rot and spot blotch fungus</name>
    <name type="synonym">Bipolaris sorokiniana</name>
    <dbReference type="NCBI Taxonomy" id="665912"/>
    <lineage>
        <taxon>Eukaryota</taxon>
        <taxon>Fungi</taxon>
        <taxon>Dikarya</taxon>
        <taxon>Ascomycota</taxon>
        <taxon>Pezizomycotina</taxon>
        <taxon>Dothideomycetes</taxon>
        <taxon>Pleosporomycetidae</taxon>
        <taxon>Pleosporales</taxon>
        <taxon>Pleosporineae</taxon>
        <taxon>Pleosporaceae</taxon>
        <taxon>Bipolaris</taxon>
    </lineage>
</organism>
<dbReference type="Proteomes" id="UP000016934">
    <property type="component" value="Unassembled WGS sequence"/>
</dbReference>
<feature type="non-terminal residue" evidence="2">
    <location>
        <position position="1"/>
    </location>
</feature>
<reference evidence="3" key="2">
    <citation type="journal article" date="2013" name="PLoS Genet.">
        <title>Comparative genome structure, secondary metabolite, and effector coding capacity across Cochliobolus pathogens.</title>
        <authorList>
            <person name="Condon B.J."/>
            <person name="Leng Y."/>
            <person name="Wu D."/>
            <person name="Bushley K.E."/>
            <person name="Ohm R.A."/>
            <person name="Otillar R."/>
            <person name="Martin J."/>
            <person name="Schackwitz W."/>
            <person name="Grimwood J."/>
            <person name="MohdZainudin N."/>
            <person name="Xue C."/>
            <person name="Wang R."/>
            <person name="Manning V.A."/>
            <person name="Dhillon B."/>
            <person name="Tu Z.J."/>
            <person name="Steffenson B.J."/>
            <person name="Salamov A."/>
            <person name="Sun H."/>
            <person name="Lowry S."/>
            <person name="LaButti K."/>
            <person name="Han J."/>
            <person name="Copeland A."/>
            <person name="Lindquist E."/>
            <person name="Barry K."/>
            <person name="Schmutz J."/>
            <person name="Baker S.E."/>
            <person name="Ciuffetti L.M."/>
            <person name="Grigoriev I.V."/>
            <person name="Zhong S."/>
            <person name="Turgeon B.G."/>
        </authorList>
    </citation>
    <scope>NUCLEOTIDE SEQUENCE [LARGE SCALE GENOMIC DNA]</scope>
    <source>
        <strain evidence="3">ND90Pr / ATCC 201652</strain>
    </source>
</reference>